<dbReference type="EMBL" id="CAJPDR010000398">
    <property type="protein sequence ID" value="CAF9934986.1"/>
    <property type="molecule type" value="Genomic_DNA"/>
</dbReference>
<dbReference type="Proteomes" id="UP000664203">
    <property type="component" value="Unassembled WGS sequence"/>
</dbReference>
<evidence type="ECO:0000313" key="2">
    <source>
        <dbReference type="Proteomes" id="UP000664203"/>
    </source>
</evidence>
<reference evidence="1" key="1">
    <citation type="submission" date="2021-03" db="EMBL/GenBank/DDBJ databases">
        <authorList>
            <person name="Tagirdzhanova G."/>
        </authorList>
    </citation>
    <scope>NUCLEOTIDE SEQUENCE</scope>
</reference>
<gene>
    <name evidence="1" type="ORF">ALECFALPRED_006204</name>
</gene>
<evidence type="ECO:0000313" key="1">
    <source>
        <dbReference type="EMBL" id="CAF9934986.1"/>
    </source>
</evidence>
<comment type="caution">
    <text evidence="1">The sequence shown here is derived from an EMBL/GenBank/DDBJ whole genome shotgun (WGS) entry which is preliminary data.</text>
</comment>
<accession>A0A8H3G8N6</accession>
<dbReference type="Gene3D" id="3.40.50.150">
    <property type="entry name" value="Vaccinia Virus protein VP39"/>
    <property type="match status" value="1"/>
</dbReference>
<protein>
    <recommendedName>
        <fullName evidence="3">Methyltransferase domain-containing protein</fullName>
    </recommendedName>
</protein>
<dbReference type="SUPFAM" id="SSF53335">
    <property type="entry name" value="S-adenosyl-L-methionine-dependent methyltransferases"/>
    <property type="match status" value="1"/>
</dbReference>
<dbReference type="InterPro" id="IPR029063">
    <property type="entry name" value="SAM-dependent_MTases_sf"/>
</dbReference>
<organism evidence="1 2">
    <name type="scientific">Alectoria fallacina</name>
    <dbReference type="NCBI Taxonomy" id="1903189"/>
    <lineage>
        <taxon>Eukaryota</taxon>
        <taxon>Fungi</taxon>
        <taxon>Dikarya</taxon>
        <taxon>Ascomycota</taxon>
        <taxon>Pezizomycotina</taxon>
        <taxon>Lecanoromycetes</taxon>
        <taxon>OSLEUM clade</taxon>
        <taxon>Lecanoromycetidae</taxon>
        <taxon>Lecanorales</taxon>
        <taxon>Lecanorineae</taxon>
        <taxon>Parmeliaceae</taxon>
        <taxon>Alectoria</taxon>
    </lineage>
</organism>
<keyword evidence="2" id="KW-1185">Reference proteome</keyword>
<sequence length="305" mass="34515">MSDNEAYMLQRDSKESSGLEEQHDFLKALANGHLIHPCIHAVTIRAIADVGTDTGVWLRDVAQALESRRHPDTELLGFGISPEKFSSQNDRLDFVVHDMTKPFHQRYHTHFDLVNVRLLSHALKAQQLKQAVANVVQLLRQYKSQSTVRIKERPLIFPMLQVPAGISNGKKQTLQTLRRLQRPKLGTQLYRAIVTPLLKEIQSLSITLAPDQHNSISWTNDLVRIIHLESMSTQTSHSEYIHKETKNHNLKVISQLLLVGATRRKMLAADQSVSMSEKDQLVRDSDAMMAIVTAIEKGEDPATSR</sequence>
<dbReference type="AlphaFoldDB" id="A0A8H3G8N6"/>
<name>A0A8H3G8N6_9LECA</name>
<dbReference type="OrthoDB" id="417697at2759"/>
<proteinExistence type="predicted"/>
<evidence type="ECO:0008006" key="3">
    <source>
        <dbReference type="Google" id="ProtNLM"/>
    </source>
</evidence>